<sequence length="558" mass="62990">MSVGLSIQFLTGRYHGTPWNHQVNEGIVEWPPSPWRILRALVSAYYRLPEQPDRVLMKQLVTKLANQLPSYVLPEYTAAHTRHYMPIWKEGKATTTRVFDTFYVLPGGAMSSEAAIQVVWSEVELSQPEQQLLQQLCSQVSYLGRAESWVEIQVVKDQQNCNANPLKDEKVNPDMKRLEVLAPLTYEGLQGFQAALAVLPKPKRGKAKWKAPADILEALELDIANLHGQGWNGIPGTRWVIYELEQAERQLVRSQPYMLQAPTFARFALSSNVLPNLTEAVSLGERFRKALMAKSRDADGLVDPIFSGRQPDELDEEGKGKPAVGQQHAWYLPEVNQRGKIDHVVVYAAGGFGEQAILALSKLNKVWGREGFDLQTVLVALGRTEDYSSERQEPGCSILVGKSRRWQSLTPLVLPRHPKRDRRGQPKYIPGTSFQVDGPEHQTLRLLKQLLNHLNQQLSLDEYVEIQCPGDRADWLGYQRDDGKLLVKARCVSEEAGRKFSGYNWQAFQRRRYQGNGKKESDRGYWLEIEFAELQAGPIALGYAAHFGLGLFVPADIA</sequence>
<reference evidence="1 2" key="1">
    <citation type="submission" date="2024-09" db="EMBL/GenBank/DDBJ databases">
        <title>Floridaenema gen nov. (Aerosakkonemataceae, Aerosakkonematales ord. nov., Cyanobacteria) from benthic tropical and subtropical fresh waters, with the description of four new species.</title>
        <authorList>
            <person name="Moretto J.A."/>
            <person name="Berthold D.E."/>
            <person name="Lefler F.W."/>
            <person name="Huang I.-S."/>
            <person name="Laughinghouse H. IV."/>
        </authorList>
    </citation>
    <scope>NUCLEOTIDE SEQUENCE [LARGE SCALE GENOMIC DNA]</scope>
    <source>
        <strain evidence="1 2">BLCC-F167</strain>
    </source>
</reference>
<dbReference type="EMBL" id="JBHFNT010000315">
    <property type="protein sequence ID" value="MFB2839592.1"/>
    <property type="molecule type" value="Genomic_DNA"/>
</dbReference>
<dbReference type="Proteomes" id="UP001576780">
    <property type="component" value="Unassembled WGS sequence"/>
</dbReference>
<name>A0ABV4WWV7_9CYAN</name>
<comment type="caution">
    <text evidence="1">The sequence shown here is derived from an EMBL/GenBank/DDBJ whole genome shotgun (WGS) entry which is preliminary data.</text>
</comment>
<dbReference type="RefSeq" id="WP_413281859.1">
    <property type="nucleotide sequence ID" value="NZ_JBHFNT010000315.1"/>
</dbReference>
<keyword evidence="2" id="KW-1185">Reference proteome</keyword>
<organism evidence="1 2">
    <name type="scientific">Floridaenema evergladense BLCC-F167</name>
    <dbReference type="NCBI Taxonomy" id="3153639"/>
    <lineage>
        <taxon>Bacteria</taxon>
        <taxon>Bacillati</taxon>
        <taxon>Cyanobacteriota</taxon>
        <taxon>Cyanophyceae</taxon>
        <taxon>Oscillatoriophycideae</taxon>
        <taxon>Aerosakkonematales</taxon>
        <taxon>Aerosakkonemataceae</taxon>
        <taxon>Floridanema</taxon>
        <taxon>Floridanema evergladense</taxon>
    </lineage>
</organism>
<accession>A0ABV4WWV7</accession>
<dbReference type="NCBIfam" id="TIGR02165">
    <property type="entry name" value="cas5_6_GSU0054"/>
    <property type="match status" value="1"/>
</dbReference>
<proteinExistence type="predicted"/>
<evidence type="ECO:0000313" key="2">
    <source>
        <dbReference type="Proteomes" id="UP001576780"/>
    </source>
</evidence>
<dbReference type="InterPro" id="IPR019089">
    <property type="entry name" value="Cas_GSU0054"/>
</dbReference>
<evidence type="ECO:0000313" key="1">
    <source>
        <dbReference type="EMBL" id="MFB2839592.1"/>
    </source>
</evidence>
<gene>
    <name evidence="1" type="primary">csb2</name>
    <name evidence="1" type="ORF">ACE1CA_34305</name>
</gene>
<protein>
    <submittedName>
        <fullName evidence="1">Type I-U CRISPR-associated protein Csb2</fullName>
    </submittedName>
</protein>